<protein>
    <submittedName>
        <fullName evidence="5">DNA-binding transcriptional regulator, GntR family</fullName>
    </submittedName>
</protein>
<keyword evidence="3" id="KW-0804">Transcription</keyword>
<proteinExistence type="predicted"/>
<sequence>MRLVSGMRSVTALADLPQLERQTLSGTAYAALSDLLASGRLAPGERLSLRQSAAAFGVSVMPVREAVSRLVADGVLEVSPARVIRVPMMSQDAFRALAETRIAVEGIAAARTALRHSAEDLSAIRNAEAAFRSEAEATQPDRARAIQLNRDLHFAIYDACGLAPLREIIARLWLKAGPVINLDLRAHPERLRQGFALRRHAEALAAIEARDAPAAERAIAADIREAAEFILARGGLQDHSGGD</sequence>
<dbReference type="Gene3D" id="1.20.120.530">
    <property type="entry name" value="GntR ligand-binding domain-like"/>
    <property type="match status" value="1"/>
</dbReference>
<evidence type="ECO:0000256" key="1">
    <source>
        <dbReference type="ARBA" id="ARBA00023015"/>
    </source>
</evidence>
<accession>A0A1G9Z701</accession>
<feature type="domain" description="HTH gntR-type" evidence="4">
    <location>
        <begin position="22"/>
        <end position="89"/>
    </location>
</feature>
<dbReference type="Gene3D" id="1.10.10.10">
    <property type="entry name" value="Winged helix-like DNA-binding domain superfamily/Winged helix DNA-binding domain"/>
    <property type="match status" value="1"/>
</dbReference>
<dbReference type="AlphaFoldDB" id="A0A1G9Z701"/>
<dbReference type="GO" id="GO:0003700">
    <property type="term" value="F:DNA-binding transcription factor activity"/>
    <property type="evidence" value="ECO:0007669"/>
    <property type="project" value="InterPro"/>
</dbReference>
<dbReference type="Pfam" id="PF00392">
    <property type="entry name" value="GntR"/>
    <property type="match status" value="1"/>
</dbReference>
<reference evidence="6" key="1">
    <citation type="submission" date="2016-10" db="EMBL/GenBank/DDBJ databases">
        <authorList>
            <person name="Varghese N."/>
            <person name="Submissions S."/>
        </authorList>
    </citation>
    <scope>NUCLEOTIDE SEQUENCE [LARGE SCALE GENOMIC DNA]</scope>
    <source>
        <strain evidence="6">BL47</strain>
    </source>
</reference>
<evidence type="ECO:0000259" key="4">
    <source>
        <dbReference type="PROSITE" id="PS50949"/>
    </source>
</evidence>
<dbReference type="SMART" id="SM00895">
    <property type="entry name" value="FCD"/>
    <property type="match status" value="1"/>
</dbReference>
<name>A0A1G9Z701_9HYPH</name>
<dbReference type="GO" id="GO:0003677">
    <property type="term" value="F:DNA binding"/>
    <property type="evidence" value="ECO:0007669"/>
    <property type="project" value="UniProtKB-KW"/>
</dbReference>
<dbReference type="PANTHER" id="PTHR43537:SF39">
    <property type="entry name" value="HTH-TYPE TRANSCRIPTIONAL REGULATOR MCBR"/>
    <property type="match status" value="1"/>
</dbReference>
<evidence type="ECO:0000256" key="3">
    <source>
        <dbReference type="ARBA" id="ARBA00023163"/>
    </source>
</evidence>
<dbReference type="InterPro" id="IPR008920">
    <property type="entry name" value="TF_FadR/GntR_C"/>
</dbReference>
<dbReference type="InterPro" id="IPR036388">
    <property type="entry name" value="WH-like_DNA-bd_sf"/>
</dbReference>
<dbReference type="PANTHER" id="PTHR43537">
    <property type="entry name" value="TRANSCRIPTIONAL REGULATOR, GNTR FAMILY"/>
    <property type="match status" value="1"/>
</dbReference>
<evidence type="ECO:0000313" key="5">
    <source>
        <dbReference type="EMBL" id="SDN17368.1"/>
    </source>
</evidence>
<dbReference type="SUPFAM" id="SSF48008">
    <property type="entry name" value="GntR ligand-binding domain-like"/>
    <property type="match status" value="1"/>
</dbReference>
<dbReference type="SMART" id="SM00345">
    <property type="entry name" value="HTH_GNTR"/>
    <property type="match status" value="1"/>
</dbReference>
<evidence type="ECO:0000256" key="2">
    <source>
        <dbReference type="ARBA" id="ARBA00023125"/>
    </source>
</evidence>
<dbReference type="Proteomes" id="UP000198704">
    <property type="component" value="Unassembled WGS sequence"/>
</dbReference>
<dbReference type="Pfam" id="PF07729">
    <property type="entry name" value="FCD"/>
    <property type="match status" value="1"/>
</dbReference>
<dbReference type="STRING" id="582672.SAMN05216360_106155"/>
<dbReference type="SUPFAM" id="SSF46785">
    <property type="entry name" value="Winged helix' DNA-binding domain"/>
    <property type="match status" value="1"/>
</dbReference>
<keyword evidence="2 5" id="KW-0238">DNA-binding</keyword>
<dbReference type="InterPro" id="IPR000524">
    <property type="entry name" value="Tscrpt_reg_HTH_GntR"/>
</dbReference>
<keyword evidence="1" id="KW-0805">Transcription regulation</keyword>
<keyword evidence="6" id="KW-1185">Reference proteome</keyword>
<dbReference type="InterPro" id="IPR011711">
    <property type="entry name" value="GntR_C"/>
</dbReference>
<evidence type="ECO:0000313" key="6">
    <source>
        <dbReference type="Proteomes" id="UP000198704"/>
    </source>
</evidence>
<dbReference type="EMBL" id="FNHS01000006">
    <property type="protein sequence ID" value="SDN17368.1"/>
    <property type="molecule type" value="Genomic_DNA"/>
</dbReference>
<dbReference type="PROSITE" id="PS50949">
    <property type="entry name" value="HTH_GNTR"/>
    <property type="match status" value="1"/>
</dbReference>
<organism evidence="5 6">
    <name type="scientific">Methylobacterium phyllostachyos</name>
    <dbReference type="NCBI Taxonomy" id="582672"/>
    <lineage>
        <taxon>Bacteria</taxon>
        <taxon>Pseudomonadati</taxon>
        <taxon>Pseudomonadota</taxon>
        <taxon>Alphaproteobacteria</taxon>
        <taxon>Hyphomicrobiales</taxon>
        <taxon>Methylobacteriaceae</taxon>
        <taxon>Methylobacterium</taxon>
    </lineage>
</organism>
<dbReference type="InterPro" id="IPR036390">
    <property type="entry name" value="WH_DNA-bd_sf"/>
</dbReference>
<gene>
    <name evidence="5" type="ORF">SAMN05216360_106155</name>
</gene>